<feature type="transmembrane region" description="Helical" evidence="1">
    <location>
        <begin position="132"/>
        <end position="157"/>
    </location>
</feature>
<protein>
    <recommendedName>
        <fullName evidence="2">DUF6533 domain-containing protein</fullName>
    </recommendedName>
</protein>
<keyword evidence="1" id="KW-1133">Transmembrane helix</keyword>
<reference evidence="3" key="1">
    <citation type="submission" date="2020-11" db="EMBL/GenBank/DDBJ databases">
        <authorList>
            <consortium name="DOE Joint Genome Institute"/>
            <person name="Ahrendt S."/>
            <person name="Riley R."/>
            <person name="Andreopoulos W."/>
            <person name="Labutti K."/>
            <person name="Pangilinan J."/>
            <person name="Ruiz-Duenas F.J."/>
            <person name="Barrasa J.M."/>
            <person name="Sanchez-Garcia M."/>
            <person name="Camarero S."/>
            <person name="Miyauchi S."/>
            <person name="Serrano A."/>
            <person name="Linde D."/>
            <person name="Babiker R."/>
            <person name="Drula E."/>
            <person name="Ayuso-Fernandez I."/>
            <person name="Pacheco R."/>
            <person name="Padilla G."/>
            <person name="Ferreira P."/>
            <person name="Barriuso J."/>
            <person name="Kellner H."/>
            <person name="Castanera R."/>
            <person name="Alfaro M."/>
            <person name="Ramirez L."/>
            <person name="Pisabarro A.G."/>
            <person name="Kuo A."/>
            <person name="Tritt A."/>
            <person name="Lipzen A."/>
            <person name="He G."/>
            <person name="Yan M."/>
            <person name="Ng V."/>
            <person name="Cullen D."/>
            <person name="Martin F."/>
            <person name="Rosso M.-N."/>
            <person name="Henrissat B."/>
            <person name="Hibbett D."/>
            <person name="Martinez A.T."/>
            <person name="Grigoriev I.V."/>
        </authorList>
    </citation>
    <scope>NUCLEOTIDE SEQUENCE</scope>
    <source>
        <strain evidence="3">MF-IS2</strain>
    </source>
</reference>
<organism evidence="3 4">
    <name type="scientific">Macrolepiota fuliginosa MF-IS2</name>
    <dbReference type="NCBI Taxonomy" id="1400762"/>
    <lineage>
        <taxon>Eukaryota</taxon>
        <taxon>Fungi</taxon>
        <taxon>Dikarya</taxon>
        <taxon>Basidiomycota</taxon>
        <taxon>Agaricomycotina</taxon>
        <taxon>Agaricomycetes</taxon>
        <taxon>Agaricomycetidae</taxon>
        <taxon>Agaricales</taxon>
        <taxon>Agaricineae</taxon>
        <taxon>Agaricaceae</taxon>
        <taxon>Macrolepiota</taxon>
    </lineage>
</organism>
<evidence type="ECO:0000259" key="2">
    <source>
        <dbReference type="Pfam" id="PF20151"/>
    </source>
</evidence>
<feature type="transmembrane region" description="Helical" evidence="1">
    <location>
        <begin position="177"/>
        <end position="195"/>
    </location>
</feature>
<comment type="caution">
    <text evidence="3">The sequence shown here is derived from an EMBL/GenBank/DDBJ whole genome shotgun (WGS) entry which is preliminary data.</text>
</comment>
<keyword evidence="4" id="KW-1185">Reference proteome</keyword>
<keyword evidence="1" id="KW-0812">Transmembrane</keyword>
<sequence>MLTLEMEVVSIWQAPWTLMKVLYLLGRYTPFVDRCIVLVFPLQVVCISFIPDTLNASLLCMRLIYGLLTVIFTLRTWIIWGKRRNIGIGLAIFYMVVWFIVLVPVAIYLRSTTFKASPAPRLLGCTKEGPDMLFSISFTGAIVYDGAMLLLLITRAIISFRSGENSDLLRVIYRDGIVYYIYLFILAVLNLLVFLKLPKDYADLFLSLERVLQSVLACRVVLHIRQQARRIVQPGSYDSSIALIRRERMR</sequence>
<accession>A0A9P5X201</accession>
<dbReference type="Proteomes" id="UP000807342">
    <property type="component" value="Unassembled WGS sequence"/>
</dbReference>
<name>A0A9P5X201_9AGAR</name>
<evidence type="ECO:0000256" key="1">
    <source>
        <dbReference type="SAM" id="Phobius"/>
    </source>
</evidence>
<proteinExistence type="predicted"/>
<gene>
    <name evidence="3" type="ORF">P691DRAFT_738380</name>
</gene>
<evidence type="ECO:0000313" key="4">
    <source>
        <dbReference type="Proteomes" id="UP000807342"/>
    </source>
</evidence>
<dbReference type="OrthoDB" id="2958007at2759"/>
<feature type="transmembrane region" description="Helical" evidence="1">
    <location>
        <begin position="86"/>
        <end position="111"/>
    </location>
</feature>
<dbReference type="AlphaFoldDB" id="A0A9P5X201"/>
<dbReference type="EMBL" id="MU151528">
    <property type="protein sequence ID" value="KAF9443038.1"/>
    <property type="molecule type" value="Genomic_DNA"/>
</dbReference>
<feature type="transmembrane region" description="Helical" evidence="1">
    <location>
        <begin position="63"/>
        <end position="80"/>
    </location>
</feature>
<feature type="domain" description="DUF6533" evidence="2">
    <location>
        <begin position="2"/>
        <end position="32"/>
    </location>
</feature>
<dbReference type="Pfam" id="PF20151">
    <property type="entry name" value="DUF6533"/>
    <property type="match status" value="1"/>
</dbReference>
<evidence type="ECO:0000313" key="3">
    <source>
        <dbReference type="EMBL" id="KAF9443038.1"/>
    </source>
</evidence>
<keyword evidence="1" id="KW-0472">Membrane</keyword>
<dbReference type="InterPro" id="IPR045340">
    <property type="entry name" value="DUF6533"/>
</dbReference>